<keyword evidence="3" id="KW-1185">Reference proteome</keyword>
<evidence type="ECO:0008006" key="4">
    <source>
        <dbReference type="Google" id="ProtNLM"/>
    </source>
</evidence>
<dbReference type="Proteomes" id="UP000310200">
    <property type="component" value="Unassembled WGS sequence"/>
</dbReference>
<organism evidence="2 3">
    <name type="scientific">Temnothorax longispinosus</name>
    <dbReference type="NCBI Taxonomy" id="300112"/>
    <lineage>
        <taxon>Eukaryota</taxon>
        <taxon>Metazoa</taxon>
        <taxon>Ecdysozoa</taxon>
        <taxon>Arthropoda</taxon>
        <taxon>Hexapoda</taxon>
        <taxon>Insecta</taxon>
        <taxon>Pterygota</taxon>
        <taxon>Neoptera</taxon>
        <taxon>Endopterygota</taxon>
        <taxon>Hymenoptera</taxon>
        <taxon>Apocrita</taxon>
        <taxon>Aculeata</taxon>
        <taxon>Formicoidea</taxon>
        <taxon>Formicidae</taxon>
        <taxon>Myrmicinae</taxon>
        <taxon>Temnothorax</taxon>
    </lineage>
</organism>
<dbReference type="InterPro" id="IPR001611">
    <property type="entry name" value="Leu-rich_rpt"/>
</dbReference>
<dbReference type="EMBL" id="QBLH01001725">
    <property type="protein sequence ID" value="TGZ51321.1"/>
    <property type="molecule type" value="Genomic_DNA"/>
</dbReference>
<protein>
    <recommendedName>
        <fullName evidence="4">F-box/LRR-repeat protein 4</fullName>
    </recommendedName>
</protein>
<dbReference type="InterPro" id="IPR032675">
    <property type="entry name" value="LRR_dom_sf"/>
</dbReference>
<evidence type="ECO:0000313" key="2">
    <source>
        <dbReference type="EMBL" id="TGZ51321.1"/>
    </source>
</evidence>
<comment type="caution">
    <text evidence="2">The sequence shown here is derived from an EMBL/GenBank/DDBJ whole genome shotgun (WGS) entry which is preliminary data.</text>
</comment>
<dbReference type="STRING" id="300112.A0A4S2KNH5"/>
<proteinExistence type="predicted"/>
<name>A0A4S2KNH5_9HYME</name>
<dbReference type="PANTHER" id="PTHR13318">
    <property type="entry name" value="PARTNER OF PAIRED, ISOFORM B-RELATED"/>
    <property type="match status" value="1"/>
</dbReference>
<sequence>MSVQAKRAAAGGGPDTRHHHHHHHNHAHHHHPNIHVSTPNLFRDPVRVNPDPQIQSKLGNYSLVKHLLGKHYKCLIGIDGIPLSPKKPGGLRCPLDLTASNFDVKDFVKFLNNCGMHLTHLRLRSCKSVDSFALHKTSEICKKLKELDLSYCTGIDDEGFSYLEKLEDADLINAEAVLKELAKSCRNLDVINSLCVNHLSSQGISALTNCKNLRKVDFYNNQ</sequence>
<feature type="non-terminal residue" evidence="2">
    <location>
        <position position="222"/>
    </location>
</feature>
<dbReference type="SMART" id="SM00367">
    <property type="entry name" value="LRR_CC"/>
    <property type="match status" value="1"/>
</dbReference>
<dbReference type="InterPro" id="IPR006553">
    <property type="entry name" value="Leu-rich_rpt_Cys-con_subtyp"/>
</dbReference>
<dbReference type="GO" id="GO:0031146">
    <property type="term" value="P:SCF-dependent proteasomal ubiquitin-dependent protein catabolic process"/>
    <property type="evidence" value="ECO:0007669"/>
    <property type="project" value="TreeGrafter"/>
</dbReference>
<feature type="compositionally biased region" description="Basic residues" evidence="1">
    <location>
        <begin position="17"/>
        <end position="33"/>
    </location>
</feature>
<dbReference type="GO" id="GO:0019005">
    <property type="term" value="C:SCF ubiquitin ligase complex"/>
    <property type="evidence" value="ECO:0007669"/>
    <property type="project" value="TreeGrafter"/>
</dbReference>
<dbReference type="Pfam" id="PF13516">
    <property type="entry name" value="LRR_6"/>
    <property type="match status" value="1"/>
</dbReference>
<dbReference type="AlphaFoldDB" id="A0A4S2KNH5"/>
<accession>A0A4S2KNH5</accession>
<evidence type="ECO:0000256" key="1">
    <source>
        <dbReference type="SAM" id="MobiDB-lite"/>
    </source>
</evidence>
<gene>
    <name evidence="2" type="ORF">DBV15_06414</name>
</gene>
<dbReference type="Gene3D" id="3.80.10.10">
    <property type="entry name" value="Ribonuclease Inhibitor"/>
    <property type="match status" value="1"/>
</dbReference>
<feature type="region of interest" description="Disordered" evidence="1">
    <location>
        <begin position="1"/>
        <end position="42"/>
    </location>
</feature>
<evidence type="ECO:0000313" key="3">
    <source>
        <dbReference type="Proteomes" id="UP000310200"/>
    </source>
</evidence>
<reference evidence="2 3" key="1">
    <citation type="journal article" date="2019" name="Philos. Trans. R. Soc. Lond., B, Biol. Sci.">
        <title>Ant behaviour and brain gene expression of defending hosts depend on the ecological success of the intruding social parasite.</title>
        <authorList>
            <person name="Kaur R."/>
            <person name="Stoldt M."/>
            <person name="Jongepier E."/>
            <person name="Feldmeyer B."/>
            <person name="Menzel F."/>
            <person name="Bornberg-Bauer E."/>
            <person name="Foitzik S."/>
        </authorList>
    </citation>
    <scope>NUCLEOTIDE SEQUENCE [LARGE SCALE GENOMIC DNA]</scope>
    <source>
        <tissue evidence="2">Whole body</tissue>
    </source>
</reference>
<dbReference type="SUPFAM" id="SSF52047">
    <property type="entry name" value="RNI-like"/>
    <property type="match status" value="1"/>
</dbReference>